<dbReference type="InterPro" id="IPR004378">
    <property type="entry name" value="F420H2_quin_Rdtase"/>
</dbReference>
<evidence type="ECO:0000313" key="1">
    <source>
        <dbReference type="EMBL" id="MDT0395427.1"/>
    </source>
</evidence>
<dbReference type="Pfam" id="PF04075">
    <property type="entry name" value="F420H2_quin_red"/>
    <property type="match status" value="1"/>
</dbReference>
<organism evidence="1 2">
    <name type="scientific">Streptomyces edwardsiae</name>
    <dbReference type="NCBI Taxonomy" id="3075527"/>
    <lineage>
        <taxon>Bacteria</taxon>
        <taxon>Bacillati</taxon>
        <taxon>Actinomycetota</taxon>
        <taxon>Actinomycetes</taxon>
        <taxon>Kitasatosporales</taxon>
        <taxon>Streptomycetaceae</taxon>
        <taxon>Streptomyces</taxon>
    </lineage>
</organism>
<dbReference type="EMBL" id="JAVRFA010000010">
    <property type="protein sequence ID" value="MDT0395427.1"/>
    <property type="molecule type" value="Genomic_DNA"/>
</dbReference>
<keyword evidence="2" id="KW-1185">Reference proteome</keyword>
<protein>
    <submittedName>
        <fullName evidence="1">Nitroreductase/quinone reductase family protein</fullName>
    </submittedName>
</protein>
<dbReference type="RefSeq" id="WP_311643655.1">
    <property type="nucleotide sequence ID" value="NZ_JAVRFA010000010.1"/>
</dbReference>
<sequence length="134" mass="15141">MTSRTSRAERKYRAATAFQRRIGNPVLRRLPFQTLLETTGRVSGLPRRTPVGGRRAGGSFWLVSEFGERSQYIRNIKADPRVRVRVRGRWHTGTAQLLPDDDPVARLRTLPRFNGVAVRAFGAGLLTVRVDLDD</sequence>
<accession>A0ABU2PTE4</accession>
<evidence type="ECO:0000313" key="2">
    <source>
        <dbReference type="Proteomes" id="UP001183881"/>
    </source>
</evidence>
<proteinExistence type="predicted"/>
<dbReference type="Proteomes" id="UP001183881">
    <property type="component" value="Unassembled WGS sequence"/>
</dbReference>
<dbReference type="Gene3D" id="2.30.110.10">
    <property type="entry name" value="Electron Transport, Fmn-binding Protein, Chain A"/>
    <property type="match status" value="1"/>
</dbReference>
<dbReference type="NCBIfam" id="TIGR00026">
    <property type="entry name" value="hi_GC_TIGR00026"/>
    <property type="match status" value="1"/>
</dbReference>
<reference evidence="2" key="1">
    <citation type="submission" date="2023-07" db="EMBL/GenBank/DDBJ databases">
        <title>30 novel species of actinomycetes from the DSMZ collection.</title>
        <authorList>
            <person name="Nouioui I."/>
        </authorList>
    </citation>
    <scope>NUCLEOTIDE SEQUENCE [LARGE SCALE GENOMIC DNA]</scope>
    <source>
        <strain evidence="2">DSM 41636</strain>
    </source>
</reference>
<name>A0ABU2PTE4_9ACTN</name>
<comment type="caution">
    <text evidence="1">The sequence shown here is derived from an EMBL/GenBank/DDBJ whole genome shotgun (WGS) entry which is preliminary data.</text>
</comment>
<dbReference type="SUPFAM" id="SSF50475">
    <property type="entry name" value="FMN-binding split barrel"/>
    <property type="match status" value="1"/>
</dbReference>
<dbReference type="InterPro" id="IPR012349">
    <property type="entry name" value="Split_barrel_FMN-bd"/>
</dbReference>
<gene>
    <name evidence="1" type="ORF">RM705_12025</name>
</gene>